<dbReference type="InterPro" id="IPR009359">
    <property type="entry name" value="PaaB"/>
</dbReference>
<comment type="caution">
    <text evidence="1">The sequence shown here is derived from an EMBL/GenBank/DDBJ whole genome shotgun (WGS) entry which is preliminary data.</text>
</comment>
<dbReference type="AlphaFoldDB" id="A0A9X2AFG6"/>
<name>A0A9X2AFG6_9BACL</name>
<dbReference type="Gene3D" id="3.10.20.520">
    <property type="entry name" value="Phenylacetic acid degradation B"/>
    <property type="match status" value="1"/>
</dbReference>
<dbReference type="InterPro" id="IPR038693">
    <property type="entry name" value="PaaB_sf"/>
</dbReference>
<evidence type="ECO:0000313" key="1">
    <source>
        <dbReference type="EMBL" id="MCI0184046.1"/>
    </source>
</evidence>
<sequence length="112" mass="12958">MGKDEEALHYDVFEVFVQKDPLSYHQHVGSVVAPSDSLAVQVARESFLRREKAVNLWVVRQNNIYQSPTDSSFFSNRELGKDYREVAGYADNAHQWKALKQRVMTIDDLVRD</sequence>
<dbReference type="RefSeq" id="WP_241715233.1">
    <property type="nucleotide sequence ID" value="NZ_JALBUF010000008.1"/>
</dbReference>
<accession>A0A9X2AFG6</accession>
<dbReference type="Proteomes" id="UP001139263">
    <property type="component" value="Unassembled WGS sequence"/>
</dbReference>
<evidence type="ECO:0000313" key="2">
    <source>
        <dbReference type="Proteomes" id="UP001139263"/>
    </source>
</evidence>
<gene>
    <name evidence="1" type="ORF">MM817_02341</name>
</gene>
<organism evidence="1 2">
    <name type="scientific">Sulfoacidibacillus ferrooxidans</name>
    <dbReference type="NCBI Taxonomy" id="2005001"/>
    <lineage>
        <taxon>Bacteria</taxon>
        <taxon>Bacillati</taxon>
        <taxon>Bacillota</taxon>
        <taxon>Bacilli</taxon>
        <taxon>Bacillales</taxon>
        <taxon>Alicyclobacillaceae</taxon>
        <taxon>Sulfoacidibacillus</taxon>
    </lineage>
</organism>
<keyword evidence="2" id="KW-1185">Reference proteome</keyword>
<dbReference type="Pfam" id="PF06243">
    <property type="entry name" value="PaaB"/>
    <property type="match status" value="1"/>
</dbReference>
<protein>
    <recommendedName>
        <fullName evidence="3">Ring-1,2-phenylacetyl-CoA epoxidase subunit PaaB</fullName>
    </recommendedName>
</protein>
<evidence type="ECO:0008006" key="3">
    <source>
        <dbReference type="Google" id="ProtNLM"/>
    </source>
</evidence>
<dbReference type="PIRSF" id="PIRSF030200">
    <property type="entry name" value="PaaB"/>
    <property type="match status" value="1"/>
</dbReference>
<reference evidence="1" key="1">
    <citation type="submission" date="2022-03" db="EMBL/GenBank/DDBJ databases">
        <title>Draft Genome Sequence of Firmicute Strain S0AB, a Heterotrophic Iron/Sulfur-Oxidizing Extreme Acidophile.</title>
        <authorList>
            <person name="Vergara E."/>
            <person name="Pakostova E."/>
            <person name="Johnson D.B."/>
            <person name="Holmes D.S."/>
        </authorList>
    </citation>
    <scope>NUCLEOTIDE SEQUENCE</scope>
    <source>
        <strain evidence="1">S0AB</strain>
    </source>
</reference>
<dbReference type="EMBL" id="JALBUF010000008">
    <property type="protein sequence ID" value="MCI0184046.1"/>
    <property type="molecule type" value="Genomic_DNA"/>
</dbReference>
<proteinExistence type="predicted"/>